<protein>
    <recommendedName>
        <fullName evidence="2">Retrotransposon gag domain-containing protein</fullName>
    </recommendedName>
</protein>
<evidence type="ECO:0000256" key="1">
    <source>
        <dbReference type="SAM" id="MobiDB-lite"/>
    </source>
</evidence>
<evidence type="ECO:0000259" key="2">
    <source>
        <dbReference type="Pfam" id="PF03732"/>
    </source>
</evidence>
<dbReference type="EMBL" id="VIEB01001016">
    <property type="protein sequence ID" value="TQD76710.1"/>
    <property type="molecule type" value="Genomic_DNA"/>
</dbReference>
<feature type="region of interest" description="Disordered" evidence="1">
    <location>
        <begin position="139"/>
        <end position="190"/>
    </location>
</feature>
<organism evidence="3 4">
    <name type="scientific">Malus baccata</name>
    <name type="common">Siberian crab apple</name>
    <name type="synonym">Pyrus baccata</name>
    <dbReference type="NCBI Taxonomy" id="106549"/>
    <lineage>
        <taxon>Eukaryota</taxon>
        <taxon>Viridiplantae</taxon>
        <taxon>Streptophyta</taxon>
        <taxon>Embryophyta</taxon>
        <taxon>Tracheophyta</taxon>
        <taxon>Spermatophyta</taxon>
        <taxon>Magnoliopsida</taxon>
        <taxon>eudicotyledons</taxon>
        <taxon>Gunneridae</taxon>
        <taxon>Pentapetalae</taxon>
        <taxon>rosids</taxon>
        <taxon>fabids</taxon>
        <taxon>Rosales</taxon>
        <taxon>Rosaceae</taxon>
        <taxon>Amygdaloideae</taxon>
        <taxon>Maleae</taxon>
        <taxon>Malus</taxon>
    </lineage>
</organism>
<accession>A0A540KR70</accession>
<feature type="domain" description="Retrotransposon gag" evidence="2">
    <location>
        <begin position="20"/>
        <end position="108"/>
    </location>
</feature>
<evidence type="ECO:0000313" key="4">
    <source>
        <dbReference type="Proteomes" id="UP000315295"/>
    </source>
</evidence>
<reference evidence="3 4" key="1">
    <citation type="journal article" date="2019" name="G3 (Bethesda)">
        <title>Sequencing of a Wild Apple (Malus baccata) Genome Unravels the Differences Between Cultivated and Wild Apple Species Regarding Disease Resistance and Cold Tolerance.</title>
        <authorList>
            <person name="Chen X."/>
        </authorList>
    </citation>
    <scope>NUCLEOTIDE SEQUENCE [LARGE SCALE GENOMIC DNA]</scope>
    <source>
        <strain evidence="4">cv. Shandingzi</strain>
        <tissue evidence="3">Leaves</tissue>
    </source>
</reference>
<dbReference type="Proteomes" id="UP000315295">
    <property type="component" value="Unassembled WGS sequence"/>
</dbReference>
<proteinExistence type="predicted"/>
<dbReference type="InterPro" id="IPR005162">
    <property type="entry name" value="Retrotrans_gag_dom"/>
</dbReference>
<sequence>MADEFLDYHEIEDRRRATVAGLHLGGDAAHWLRWFKMRFPLSSWATFTTQLLQRFGPTDCLNFHMALSHISQTGSVEQYVGHFIRLSCHTLDWSDAQLLGAFLGGLKEELQDDVVAQGPSSLTRAIELARIYETKQGRRSSLRSGFSHSSNTSSKQVSLPSAPHTMTPSLSRPSQPTPASTPTKPVLRLT</sequence>
<dbReference type="AlphaFoldDB" id="A0A540KR70"/>
<keyword evidence="4" id="KW-1185">Reference proteome</keyword>
<evidence type="ECO:0000313" key="3">
    <source>
        <dbReference type="EMBL" id="TQD76710.1"/>
    </source>
</evidence>
<dbReference type="Pfam" id="PF03732">
    <property type="entry name" value="Retrotrans_gag"/>
    <property type="match status" value="1"/>
</dbReference>
<name>A0A540KR70_MALBA</name>
<gene>
    <name evidence="3" type="ORF">C1H46_037744</name>
</gene>
<comment type="caution">
    <text evidence="3">The sequence shown here is derived from an EMBL/GenBank/DDBJ whole genome shotgun (WGS) entry which is preliminary data.</text>
</comment>
<feature type="compositionally biased region" description="Polar residues" evidence="1">
    <location>
        <begin position="151"/>
        <end position="183"/>
    </location>
</feature>